<dbReference type="AlphaFoldDB" id="A0A9D0YZ11"/>
<dbReference type="Proteomes" id="UP000886725">
    <property type="component" value="Unassembled WGS sequence"/>
</dbReference>
<dbReference type="EMBL" id="DVFU01000062">
    <property type="protein sequence ID" value="HIQ64712.1"/>
    <property type="molecule type" value="Genomic_DNA"/>
</dbReference>
<evidence type="ECO:0000313" key="1">
    <source>
        <dbReference type="EMBL" id="HIQ64712.1"/>
    </source>
</evidence>
<accession>A0A9D0YZ11</accession>
<comment type="caution">
    <text evidence="1">The sequence shown here is derived from an EMBL/GenBank/DDBJ whole genome shotgun (WGS) entry which is preliminary data.</text>
</comment>
<reference evidence="1" key="2">
    <citation type="journal article" date="2021" name="PeerJ">
        <title>Extensive microbial diversity within the chicken gut microbiome revealed by metagenomics and culture.</title>
        <authorList>
            <person name="Gilroy R."/>
            <person name="Ravi A."/>
            <person name="Getino M."/>
            <person name="Pursley I."/>
            <person name="Horton D.L."/>
            <person name="Alikhan N.F."/>
            <person name="Baker D."/>
            <person name="Gharbi K."/>
            <person name="Hall N."/>
            <person name="Watson M."/>
            <person name="Adriaenssens E.M."/>
            <person name="Foster-Nyarko E."/>
            <person name="Jarju S."/>
            <person name="Secka A."/>
            <person name="Antonio M."/>
            <person name="Oren A."/>
            <person name="Chaudhuri R.R."/>
            <person name="La Ragione R."/>
            <person name="Hildebrand F."/>
            <person name="Pallen M.J."/>
        </authorList>
    </citation>
    <scope>NUCLEOTIDE SEQUENCE</scope>
    <source>
        <strain evidence="1">CHK165-10780</strain>
    </source>
</reference>
<gene>
    <name evidence="1" type="ORF">IAC85_03135</name>
</gene>
<evidence type="ECO:0000313" key="2">
    <source>
        <dbReference type="Proteomes" id="UP000886725"/>
    </source>
</evidence>
<sequence>MYKTVVIGYTPRATSMAKKVENMANQMLQEGYELITMSTTGSGKAILVFKKVILGMDD</sequence>
<proteinExistence type="predicted"/>
<reference evidence="1" key="1">
    <citation type="submission" date="2020-10" db="EMBL/GenBank/DDBJ databases">
        <authorList>
            <person name="Gilroy R."/>
        </authorList>
    </citation>
    <scope>NUCLEOTIDE SEQUENCE</scope>
    <source>
        <strain evidence="1">CHK165-10780</strain>
    </source>
</reference>
<name>A0A9D0YZ11_9FIRM</name>
<protein>
    <submittedName>
        <fullName evidence="1">Uncharacterized protein</fullName>
    </submittedName>
</protein>
<organism evidence="1 2">
    <name type="scientific">Candidatus Faecenecus gallistercoris</name>
    <dbReference type="NCBI Taxonomy" id="2840793"/>
    <lineage>
        <taxon>Bacteria</taxon>
        <taxon>Bacillati</taxon>
        <taxon>Bacillota</taxon>
        <taxon>Bacillota incertae sedis</taxon>
        <taxon>Candidatus Faecenecus</taxon>
    </lineage>
</organism>